<dbReference type="SUPFAM" id="SSF90112">
    <property type="entry name" value="Neurotransmitter-gated ion-channel transmembrane pore"/>
    <property type="match status" value="1"/>
</dbReference>
<dbReference type="InParanoid" id="H2XT96"/>
<dbReference type="HOGENOM" id="CLU_018074_1_5_1"/>
<reference evidence="3" key="2">
    <citation type="journal article" date="2008" name="Genome Biol.">
        <title>Improved genome assembly and evidence-based global gene model set for the chordate Ciona intestinalis: new insight into intron and operon populations.</title>
        <authorList>
            <person name="Satou Y."/>
            <person name="Mineta K."/>
            <person name="Ogasawara M."/>
            <person name="Sasakura Y."/>
            <person name="Shoguchi E."/>
            <person name="Ueno K."/>
            <person name="Yamada L."/>
            <person name="Matsumoto J."/>
            <person name="Wasserscheid J."/>
            <person name="Dewar K."/>
            <person name="Wiley G.B."/>
            <person name="Macmil S.L."/>
            <person name="Roe B.A."/>
            <person name="Zeller R.W."/>
            <person name="Hastings K.E."/>
            <person name="Lemaire P."/>
            <person name="Lindquist E."/>
            <person name="Endo T."/>
            <person name="Hotta K."/>
            <person name="Inaba K."/>
        </authorList>
    </citation>
    <scope>NUCLEOTIDE SEQUENCE [LARGE SCALE GENOMIC DNA]</scope>
    <source>
        <strain evidence="3">wild type</strain>
    </source>
</reference>
<keyword evidence="1" id="KW-0812">Transmembrane</keyword>
<evidence type="ECO:0000313" key="4">
    <source>
        <dbReference type="Proteomes" id="UP000008144"/>
    </source>
</evidence>
<reference evidence="4" key="1">
    <citation type="journal article" date="2002" name="Science">
        <title>The draft genome of Ciona intestinalis: insights into chordate and vertebrate origins.</title>
        <authorList>
            <person name="Dehal P."/>
            <person name="Satou Y."/>
            <person name="Campbell R.K."/>
            <person name="Chapman J."/>
            <person name="Degnan B."/>
            <person name="De Tomaso A."/>
            <person name="Davidson B."/>
            <person name="Di Gregorio A."/>
            <person name="Gelpke M."/>
            <person name="Goodstein D.M."/>
            <person name="Harafuji N."/>
            <person name="Hastings K.E."/>
            <person name="Ho I."/>
            <person name="Hotta K."/>
            <person name="Huang W."/>
            <person name="Kawashima T."/>
            <person name="Lemaire P."/>
            <person name="Martinez D."/>
            <person name="Meinertzhagen I.A."/>
            <person name="Necula S."/>
            <person name="Nonaka M."/>
            <person name="Putnam N."/>
            <person name="Rash S."/>
            <person name="Saiga H."/>
            <person name="Satake M."/>
            <person name="Terry A."/>
            <person name="Yamada L."/>
            <person name="Wang H.G."/>
            <person name="Awazu S."/>
            <person name="Azumi K."/>
            <person name="Boore J."/>
            <person name="Branno M."/>
            <person name="Chin-Bow S."/>
            <person name="DeSantis R."/>
            <person name="Doyle S."/>
            <person name="Francino P."/>
            <person name="Keys D.N."/>
            <person name="Haga S."/>
            <person name="Hayashi H."/>
            <person name="Hino K."/>
            <person name="Imai K.S."/>
            <person name="Inaba K."/>
            <person name="Kano S."/>
            <person name="Kobayashi K."/>
            <person name="Kobayashi M."/>
            <person name="Lee B.I."/>
            <person name="Makabe K.W."/>
            <person name="Manohar C."/>
            <person name="Matassi G."/>
            <person name="Medina M."/>
            <person name="Mochizuki Y."/>
            <person name="Mount S."/>
            <person name="Morishita T."/>
            <person name="Miura S."/>
            <person name="Nakayama A."/>
            <person name="Nishizaka S."/>
            <person name="Nomoto H."/>
            <person name="Ohta F."/>
            <person name="Oishi K."/>
            <person name="Rigoutsos I."/>
            <person name="Sano M."/>
            <person name="Sasaki A."/>
            <person name="Sasakura Y."/>
            <person name="Shoguchi E."/>
            <person name="Shin-i T."/>
            <person name="Spagnuolo A."/>
            <person name="Stainier D."/>
            <person name="Suzuki M.M."/>
            <person name="Tassy O."/>
            <person name="Takatori N."/>
            <person name="Tokuoka M."/>
            <person name="Yagi K."/>
            <person name="Yoshizaki F."/>
            <person name="Wada S."/>
            <person name="Zhang C."/>
            <person name="Hyatt P.D."/>
            <person name="Larimer F."/>
            <person name="Detter C."/>
            <person name="Doggett N."/>
            <person name="Glavina T."/>
            <person name="Hawkins T."/>
            <person name="Richardson P."/>
            <person name="Lucas S."/>
            <person name="Kohara Y."/>
            <person name="Levine M."/>
            <person name="Satoh N."/>
            <person name="Rokhsar D.S."/>
        </authorList>
    </citation>
    <scope>NUCLEOTIDE SEQUENCE [LARGE SCALE GENOMIC DNA]</scope>
</reference>
<evidence type="ECO:0000259" key="2">
    <source>
        <dbReference type="Pfam" id="PF02932"/>
    </source>
</evidence>
<evidence type="ECO:0000313" key="3">
    <source>
        <dbReference type="Ensembl" id="ENSCINP00000032880.1"/>
    </source>
</evidence>
<feature type="transmembrane region" description="Helical" evidence="1">
    <location>
        <begin position="12"/>
        <end position="34"/>
    </location>
</feature>
<proteinExistence type="predicted"/>
<dbReference type="CDD" id="cd19064">
    <property type="entry name" value="LGIC_TM_nAChR"/>
    <property type="match status" value="1"/>
</dbReference>
<dbReference type="EMBL" id="EAAA01000808">
    <property type="status" value="NOT_ANNOTATED_CDS"/>
    <property type="molecule type" value="Genomic_DNA"/>
</dbReference>
<dbReference type="GO" id="GO:0016020">
    <property type="term" value="C:membrane"/>
    <property type="evidence" value="ECO:0007669"/>
    <property type="project" value="InterPro"/>
</dbReference>
<dbReference type="Ensembl" id="ENSCINT00000034656.1">
    <property type="protein sequence ID" value="ENSCINP00000032880.1"/>
    <property type="gene ID" value="ENSCING00000021134.1"/>
</dbReference>
<sequence length="263" mass="30494">VFFLPVGSMEKITLCISVLVALTVFLILIIDIVPSTSLVVPLLGQYLLLTTIFVTLSIAVSIITVNMYYRHPKCHPMPPMIRRIFVEILPKYLFSSSPIKGRLPRKGNSIKRNTSYKHYYSPVATNPSTNKRYCFGKILERSLARMHHRDKLETGCMNLHPNGAERLQLSGYYSKHMTHNVMMNTHMDRQLIRINKSIENLIYICEKQQKEAEEKKLKDEWKLVSSLVDRIFLIVYVIINIGIVVLLIVYRFTDEEFVYPDDV</sequence>
<evidence type="ECO:0000256" key="1">
    <source>
        <dbReference type="SAM" id="Phobius"/>
    </source>
</evidence>
<dbReference type="InterPro" id="IPR006029">
    <property type="entry name" value="Neurotrans-gated_channel_TM"/>
</dbReference>
<feature type="domain" description="Neurotransmitter-gated ion-channel transmembrane" evidence="2">
    <location>
        <begin position="1"/>
        <end position="240"/>
    </location>
</feature>
<dbReference type="InterPro" id="IPR036719">
    <property type="entry name" value="Neuro-gated_channel_TM_sf"/>
</dbReference>
<reference evidence="3" key="4">
    <citation type="submission" date="2025-09" db="UniProtKB">
        <authorList>
            <consortium name="Ensembl"/>
        </authorList>
    </citation>
    <scope>IDENTIFICATION</scope>
</reference>
<feature type="transmembrane region" description="Helical" evidence="1">
    <location>
        <begin position="231"/>
        <end position="253"/>
    </location>
</feature>
<dbReference type="Gene3D" id="1.20.58.390">
    <property type="entry name" value="Neurotransmitter-gated ion-channel transmembrane domain"/>
    <property type="match status" value="2"/>
</dbReference>
<dbReference type="InterPro" id="IPR038050">
    <property type="entry name" value="Neuro_actylchol_rec"/>
</dbReference>
<dbReference type="GeneTree" id="ENSGT00940000168665"/>
<dbReference type="OMA" id="EEMYICC"/>
<dbReference type="GO" id="GO:0006811">
    <property type="term" value="P:monoatomic ion transport"/>
    <property type="evidence" value="ECO:0007669"/>
    <property type="project" value="InterPro"/>
</dbReference>
<protein>
    <recommendedName>
        <fullName evidence="2">Neurotransmitter-gated ion-channel transmembrane domain-containing protein</fullName>
    </recommendedName>
</protein>
<dbReference type="STRING" id="7719.ENSCINP00000032880"/>
<dbReference type="Proteomes" id="UP000008144">
    <property type="component" value="Chromosome 11"/>
</dbReference>
<feature type="transmembrane region" description="Helical" evidence="1">
    <location>
        <begin position="46"/>
        <end position="69"/>
    </location>
</feature>
<reference evidence="3" key="3">
    <citation type="submission" date="2025-08" db="UniProtKB">
        <authorList>
            <consortium name="Ensembl"/>
        </authorList>
    </citation>
    <scope>IDENTIFICATION</scope>
</reference>
<dbReference type="AlphaFoldDB" id="H2XT96"/>
<keyword evidence="1" id="KW-1133">Transmembrane helix</keyword>
<accession>H2XT96</accession>
<dbReference type="Pfam" id="PF02932">
    <property type="entry name" value="Neur_chan_memb"/>
    <property type="match status" value="1"/>
</dbReference>
<keyword evidence="4" id="KW-1185">Reference proteome</keyword>
<name>H2XT96_CIOIN</name>
<keyword evidence="1" id="KW-0472">Membrane</keyword>
<organism evidence="3 4">
    <name type="scientific">Ciona intestinalis</name>
    <name type="common">Transparent sea squirt</name>
    <name type="synonym">Ascidia intestinalis</name>
    <dbReference type="NCBI Taxonomy" id="7719"/>
    <lineage>
        <taxon>Eukaryota</taxon>
        <taxon>Metazoa</taxon>
        <taxon>Chordata</taxon>
        <taxon>Tunicata</taxon>
        <taxon>Ascidiacea</taxon>
        <taxon>Phlebobranchia</taxon>
        <taxon>Cionidae</taxon>
        <taxon>Ciona</taxon>
    </lineage>
</organism>